<dbReference type="InterPro" id="IPR045361">
    <property type="entry name" value="CIS_tube_prot_N"/>
</dbReference>
<dbReference type="Pfam" id="PF19266">
    <property type="entry name" value="CIS_tube"/>
    <property type="match status" value="1"/>
</dbReference>
<dbReference type="InterPro" id="IPR018392">
    <property type="entry name" value="LysM"/>
</dbReference>
<name>A0A4S3ZP91_9FLAO</name>
<dbReference type="PROSITE" id="PS51782">
    <property type="entry name" value="LYSM"/>
    <property type="match status" value="1"/>
</dbReference>
<sequence length="243" mass="26737">MGGSIQKLTIGTYKDSNYETRILMGAFKAFINPAGFSMTYKSNFAKDQAMGSSKADLKYANSVPSDLQLDFLFDGTGVSESNALNKALSSAAQKAGQGSAFAAAAVAKQIKDFYKATGQLEGRIHKPYNVIINWGDFEFMGFLSEFTIEYKLFNNEGRPLRAIGKAKFTESISPELAAKTDKMSSPDLTHKRTVVDGDTLPLMTERIYGDSKYYLEVAKVNGIINFRQLIPGQELFFPPIAKI</sequence>
<keyword evidence="3" id="KW-1185">Reference proteome</keyword>
<protein>
    <submittedName>
        <fullName evidence="2">LysM peptidoglycan-binding domain-containing protein</fullName>
    </submittedName>
</protein>
<accession>A0A4S3ZP91</accession>
<dbReference type="EMBL" id="SSNZ01000013">
    <property type="protein sequence ID" value="THF47313.1"/>
    <property type="molecule type" value="Genomic_DNA"/>
</dbReference>
<dbReference type="OrthoDB" id="9815939at2"/>
<proteinExistence type="predicted"/>
<dbReference type="Proteomes" id="UP000307507">
    <property type="component" value="Unassembled WGS sequence"/>
</dbReference>
<feature type="domain" description="LysM" evidence="1">
    <location>
        <begin position="190"/>
        <end position="237"/>
    </location>
</feature>
<reference evidence="2 3" key="1">
    <citation type="submission" date="2019-04" db="EMBL/GenBank/DDBJ databases">
        <title>Flavobacterium sp. nov. isolated from construction timber.</title>
        <authorList>
            <person name="Lin S.-Y."/>
            <person name="Chang C.-T."/>
            <person name="Young C.-C."/>
        </authorList>
    </citation>
    <scope>NUCLEOTIDE SEQUENCE [LARGE SCALE GENOMIC DNA]</scope>
    <source>
        <strain evidence="2 3">CC-CTC003</strain>
    </source>
</reference>
<evidence type="ECO:0000313" key="3">
    <source>
        <dbReference type="Proteomes" id="UP000307507"/>
    </source>
</evidence>
<evidence type="ECO:0000259" key="1">
    <source>
        <dbReference type="PROSITE" id="PS51782"/>
    </source>
</evidence>
<comment type="caution">
    <text evidence="2">The sequence shown here is derived from an EMBL/GenBank/DDBJ whole genome shotgun (WGS) entry which is preliminary data.</text>
</comment>
<organism evidence="2 3">
    <name type="scientific">Flavobacterium supellecticarium</name>
    <dbReference type="NCBI Taxonomy" id="2565924"/>
    <lineage>
        <taxon>Bacteria</taxon>
        <taxon>Pseudomonadati</taxon>
        <taxon>Bacteroidota</taxon>
        <taxon>Flavobacteriia</taxon>
        <taxon>Flavobacteriales</taxon>
        <taxon>Flavobacteriaceae</taxon>
        <taxon>Flavobacterium</taxon>
    </lineage>
</organism>
<dbReference type="RefSeq" id="WP_136404499.1">
    <property type="nucleotide sequence ID" value="NZ_SSNZ01000013.1"/>
</dbReference>
<evidence type="ECO:0000313" key="2">
    <source>
        <dbReference type="EMBL" id="THF47313.1"/>
    </source>
</evidence>
<dbReference type="AlphaFoldDB" id="A0A4S3ZP91"/>
<gene>
    <name evidence="2" type="ORF">E6C50_17255</name>
</gene>